<feature type="transmembrane region" description="Helical" evidence="1">
    <location>
        <begin position="23"/>
        <end position="47"/>
    </location>
</feature>
<keyword evidence="1" id="KW-1133">Transmembrane helix</keyword>
<gene>
    <name evidence="2" type="ORF">IPO85_06085</name>
</gene>
<evidence type="ECO:0000256" key="1">
    <source>
        <dbReference type="SAM" id="Phobius"/>
    </source>
</evidence>
<organism evidence="2 3">
    <name type="scientific">Candidatus Defluviibacterium haderslevense</name>
    <dbReference type="NCBI Taxonomy" id="2981993"/>
    <lineage>
        <taxon>Bacteria</taxon>
        <taxon>Pseudomonadati</taxon>
        <taxon>Bacteroidota</taxon>
        <taxon>Saprospiria</taxon>
        <taxon>Saprospirales</taxon>
        <taxon>Saprospiraceae</taxon>
        <taxon>Candidatus Defluviibacterium</taxon>
    </lineage>
</organism>
<accession>A0A9D7XDZ7</accession>
<reference evidence="2 3" key="1">
    <citation type="submission" date="2020-10" db="EMBL/GenBank/DDBJ databases">
        <title>Connecting structure to function with the recovery of over 1000 high-quality activated sludge metagenome-assembled genomes encoding full-length rRNA genes using long-read sequencing.</title>
        <authorList>
            <person name="Singleton C.M."/>
            <person name="Petriglieri F."/>
            <person name="Kristensen J.M."/>
            <person name="Kirkegaard R.H."/>
            <person name="Michaelsen T.Y."/>
            <person name="Andersen M.H."/>
            <person name="Karst S.M."/>
            <person name="Dueholm M.S."/>
            <person name="Nielsen P.H."/>
            <person name="Albertsen M."/>
        </authorList>
    </citation>
    <scope>NUCLEOTIDE SEQUENCE [LARGE SCALE GENOMIC DNA]</scope>
    <source>
        <strain evidence="2">Ribe_18-Q3-R11-54_BAT3C.373</strain>
    </source>
</reference>
<comment type="caution">
    <text evidence="2">The sequence shown here is derived from an EMBL/GenBank/DDBJ whole genome shotgun (WGS) entry which is preliminary data.</text>
</comment>
<dbReference type="EMBL" id="JADKFW010000004">
    <property type="protein sequence ID" value="MBK9717071.1"/>
    <property type="molecule type" value="Genomic_DNA"/>
</dbReference>
<feature type="transmembrane region" description="Helical" evidence="1">
    <location>
        <begin position="141"/>
        <end position="158"/>
    </location>
</feature>
<name>A0A9D7XDZ7_9BACT</name>
<evidence type="ECO:0000313" key="2">
    <source>
        <dbReference type="EMBL" id="MBK9717071.1"/>
    </source>
</evidence>
<feature type="transmembrane region" description="Helical" evidence="1">
    <location>
        <begin position="115"/>
        <end position="135"/>
    </location>
</feature>
<proteinExistence type="predicted"/>
<dbReference type="Proteomes" id="UP000808349">
    <property type="component" value="Unassembled WGS sequence"/>
</dbReference>
<dbReference type="AlphaFoldDB" id="A0A9D7XDZ7"/>
<evidence type="ECO:0000313" key="3">
    <source>
        <dbReference type="Proteomes" id="UP000808349"/>
    </source>
</evidence>
<feature type="transmembrane region" description="Helical" evidence="1">
    <location>
        <begin position="73"/>
        <end position="95"/>
    </location>
</feature>
<keyword evidence="1" id="KW-0472">Membrane</keyword>
<protein>
    <submittedName>
        <fullName evidence="2">Uncharacterized protein</fullName>
    </submittedName>
</protein>
<keyword evidence="1" id="KW-0812">Transmembrane</keyword>
<sequence length="211" mass="23802">MEKNELLQDISSIRKLMERSSRFISLSGLSGIIPGILALITVGAIYYKVWPSEEMALSHKLNVYRYITFDGELLNYVAGLLGCLFICSIISGIYFTARRTKQMNLTIWDHTSKQLLISLMIPIGVGCLFCLALFMNGLWGLVLPASLLFYGLALLNASKYTLVDIQYLAYSELVLGLIACYFYGYSLVFWGVGFGLLHIIYGAVMYYKYEK</sequence>